<evidence type="ECO:0000313" key="2">
    <source>
        <dbReference type="EMBL" id="POY74515.1"/>
    </source>
</evidence>
<gene>
    <name evidence="2" type="ORF">BMF94_2275</name>
</gene>
<reference evidence="2 3" key="1">
    <citation type="journal article" date="2018" name="Front. Microbiol.">
        <title>Prospects for Fungal Bioremediation of Acidic Radioactive Waste Sites: Characterization and Genome Sequence of Rhodotorula taiwanensis MD1149.</title>
        <authorList>
            <person name="Tkavc R."/>
            <person name="Matrosova V.Y."/>
            <person name="Grichenko O.E."/>
            <person name="Gostincar C."/>
            <person name="Volpe R.P."/>
            <person name="Klimenkova P."/>
            <person name="Gaidamakova E.K."/>
            <person name="Zhou C.E."/>
            <person name="Stewart B.J."/>
            <person name="Lyman M.G."/>
            <person name="Malfatti S.A."/>
            <person name="Rubinfeld B."/>
            <person name="Courtot M."/>
            <person name="Singh J."/>
            <person name="Dalgard C.L."/>
            <person name="Hamilton T."/>
            <person name="Frey K.G."/>
            <person name="Gunde-Cimerman N."/>
            <person name="Dugan L."/>
            <person name="Daly M.J."/>
        </authorList>
    </citation>
    <scope>NUCLEOTIDE SEQUENCE [LARGE SCALE GENOMIC DNA]</scope>
    <source>
        <strain evidence="2 3">MD1149</strain>
    </source>
</reference>
<dbReference type="EMBL" id="PJQD01000023">
    <property type="protein sequence ID" value="POY74515.1"/>
    <property type="molecule type" value="Genomic_DNA"/>
</dbReference>
<dbReference type="AlphaFoldDB" id="A0A2S5BCL4"/>
<proteinExistence type="predicted"/>
<accession>A0A2S5BCL4</accession>
<feature type="compositionally biased region" description="Basic and acidic residues" evidence="1">
    <location>
        <begin position="83"/>
        <end position="96"/>
    </location>
</feature>
<protein>
    <submittedName>
        <fullName evidence="2">Uncharacterized protein</fullName>
    </submittedName>
</protein>
<name>A0A2S5BCL4_9BASI</name>
<dbReference type="OrthoDB" id="2533458at2759"/>
<feature type="region of interest" description="Disordered" evidence="1">
    <location>
        <begin position="71"/>
        <end position="98"/>
    </location>
</feature>
<comment type="caution">
    <text evidence="2">The sequence shown here is derived from an EMBL/GenBank/DDBJ whole genome shotgun (WGS) entry which is preliminary data.</text>
</comment>
<dbReference type="Proteomes" id="UP000237144">
    <property type="component" value="Unassembled WGS sequence"/>
</dbReference>
<feature type="region of interest" description="Disordered" evidence="1">
    <location>
        <begin position="1"/>
        <end position="28"/>
    </location>
</feature>
<organism evidence="2 3">
    <name type="scientific">Rhodotorula taiwanensis</name>
    <dbReference type="NCBI Taxonomy" id="741276"/>
    <lineage>
        <taxon>Eukaryota</taxon>
        <taxon>Fungi</taxon>
        <taxon>Dikarya</taxon>
        <taxon>Basidiomycota</taxon>
        <taxon>Pucciniomycotina</taxon>
        <taxon>Microbotryomycetes</taxon>
        <taxon>Sporidiobolales</taxon>
        <taxon>Sporidiobolaceae</taxon>
        <taxon>Rhodotorula</taxon>
    </lineage>
</organism>
<feature type="compositionally biased region" description="Basic and acidic residues" evidence="1">
    <location>
        <begin position="19"/>
        <end position="28"/>
    </location>
</feature>
<evidence type="ECO:0000313" key="3">
    <source>
        <dbReference type="Proteomes" id="UP000237144"/>
    </source>
</evidence>
<keyword evidence="3" id="KW-1185">Reference proteome</keyword>
<sequence length="142" mass="15152">MGITDTLKSVVDSVGYPNGREESAQNSKVAHEHVAMGGAGMQDHEQPTSLYDALHGDAGLRNMKAHGNIASGHDAGLGAKATAHQEEMAERSRLRNEGMFVPHTTHEGLMNQSDEHREVAMGSKLADHTGVGASEVDEERVV</sequence>
<evidence type="ECO:0000256" key="1">
    <source>
        <dbReference type="SAM" id="MobiDB-lite"/>
    </source>
</evidence>